<dbReference type="EMBL" id="MT141857">
    <property type="protein sequence ID" value="QJA71230.1"/>
    <property type="molecule type" value="Genomic_DNA"/>
</dbReference>
<evidence type="ECO:0000313" key="2">
    <source>
        <dbReference type="EMBL" id="QJA92332.1"/>
    </source>
</evidence>
<dbReference type="EMBL" id="MT143058">
    <property type="protein sequence ID" value="QJA92332.1"/>
    <property type="molecule type" value="Genomic_DNA"/>
</dbReference>
<organism evidence="1">
    <name type="scientific">viral metagenome</name>
    <dbReference type="NCBI Taxonomy" id="1070528"/>
    <lineage>
        <taxon>unclassified sequences</taxon>
        <taxon>metagenomes</taxon>
        <taxon>organismal metagenomes</taxon>
    </lineage>
</organism>
<protein>
    <submittedName>
        <fullName evidence="1">Uncharacterized protein</fullName>
    </submittedName>
</protein>
<name>A0A6M3JN00_9ZZZZ</name>
<proteinExistence type="predicted"/>
<reference evidence="1" key="1">
    <citation type="submission" date="2020-03" db="EMBL/GenBank/DDBJ databases">
        <title>The deep terrestrial virosphere.</title>
        <authorList>
            <person name="Holmfeldt K."/>
            <person name="Nilsson E."/>
            <person name="Simone D."/>
            <person name="Lopez-Fernandez M."/>
            <person name="Wu X."/>
            <person name="de Brujin I."/>
            <person name="Lundin D."/>
            <person name="Andersson A."/>
            <person name="Bertilsson S."/>
            <person name="Dopson M."/>
        </authorList>
    </citation>
    <scope>NUCLEOTIDE SEQUENCE</scope>
    <source>
        <strain evidence="1">MM415A03318</strain>
        <strain evidence="2">MM415B04732</strain>
    </source>
</reference>
<sequence length="66" mass="7184">MPDIINVEILEDGTISYQTDKISGTNHVSADSFLKELEAAIGGKVVITLIPHKEALQHRPGAVHQH</sequence>
<accession>A0A6M3JN00</accession>
<gene>
    <name evidence="1" type="ORF">MM415A03318_0006</name>
    <name evidence="2" type="ORF">MM415B04732_0004</name>
</gene>
<evidence type="ECO:0000313" key="1">
    <source>
        <dbReference type="EMBL" id="QJA71230.1"/>
    </source>
</evidence>
<dbReference type="AlphaFoldDB" id="A0A6M3JN00"/>